<dbReference type="InterPro" id="IPR019155">
    <property type="entry name" value="CLEC16A/TT9_N"/>
</dbReference>
<evidence type="ECO:0000313" key="4">
    <source>
        <dbReference type="Proteomes" id="UP000186804"/>
    </source>
</evidence>
<comment type="caution">
    <text evidence="3">The sequence shown here is derived from an EMBL/GenBank/DDBJ whole genome shotgun (WGS) entry which is preliminary data.</text>
</comment>
<name>A0A1J4MP63_9CRYT</name>
<dbReference type="Proteomes" id="UP000186804">
    <property type="component" value="Unassembled WGS sequence"/>
</dbReference>
<feature type="domain" description="FPL" evidence="2">
    <location>
        <begin position="131"/>
        <end position="298"/>
    </location>
</feature>
<dbReference type="GeneID" id="92367107"/>
<protein>
    <recommendedName>
        <fullName evidence="2">FPL domain-containing protein</fullName>
    </recommendedName>
</protein>
<dbReference type="GO" id="GO:0005794">
    <property type="term" value="C:Golgi apparatus"/>
    <property type="evidence" value="ECO:0007669"/>
    <property type="project" value="TreeGrafter"/>
</dbReference>
<proteinExistence type="predicted"/>
<dbReference type="GO" id="GO:1901096">
    <property type="term" value="P:regulation of autophagosome maturation"/>
    <property type="evidence" value="ECO:0007669"/>
    <property type="project" value="TreeGrafter"/>
</dbReference>
<keyword evidence="1" id="KW-0072">Autophagy</keyword>
<accession>A0A1J4MP63</accession>
<evidence type="ECO:0000256" key="1">
    <source>
        <dbReference type="ARBA" id="ARBA00023006"/>
    </source>
</evidence>
<dbReference type="RefSeq" id="XP_067067685.1">
    <property type="nucleotide sequence ID" value="XM_067213150.1"/>
</dbReference>
<dbReference type="GO" id="GO:0016197">
    <property type="term" value="P:endosomal transport"/>
    <property type="evidence" value="ECO:0007669"/>
    <property type="project" value="TreeGrafter"/>
</dbReference>
<dbReference type="OrthoDB" id="294052at2759"/>
<keyword evidence="4" id="KW-1185">Reference proteome</keyword>
<dbReference type="InterPro" id="IPR039272">
    <property type="entry name" value="CLEC16A/TT9"/>
</dbReference>
<evidence type="ECO:0000313" key="3">
    <source>
        <dbReference type="EMBL" id="OII75839.1"/>
    </source>
</evidence>
<reference evidence="3 4" key="1">
    <citation type="submission" date="2016-10" db="EMBL/GenBank/DDBJ databases">
        <title>Reductive evolution of mitochondrial metabolism and differential evolution of invasion-related proteins in Cryptosporidium.</title>
        <authorList>
            <person name="Liu S."/>
            <person name="Roellig D.M."/>
            <person name="Guo Y."/>
            <person name="Li N."/>
            <person name="Frace M.A."/>
            <person name="Tang K."/>
            <person name="Zhang L."/>
            <person name="Feng Y."/>
            <person name="Xiao L."/>
        </authorList>
    </citation>
    <scope>NUCLEOTIDE SEQUENCE [LARGE SCALE GENOMIC DNA]</scope>
    <source>
        <strain evidence="3">30847</strain>
    </source>
</reference>
<gene>
    <name evidence="3" type="ORF">cand_029230</name>
</gene>
<dbReference type="Pfam" id="PF09758">
    <property type="entry name" value="FPL"/>
    <property type="match status" value="1"/>
</dbReference>
<dbReference type="GO" id="GO:0005770">
    <property type="term" value="C:late endosome"/>
    <property type="evidence" value="ECO:0007669"/>
    <property type="project" value="TreeGrafter"/>
</dbReference>
<organism evidence="3 4">
    <name type="scientific">Cryptosporidium andersoni</name>
    <dbReference type="NCBI Taxonomy" id="117008"/>
    <lineage>
        <taxon>Eukaryota</taxon>
        <taxon>Sar</taxon>
        <taxon>Alveolata</taxon>
        <taxon>Apicomplexa</taxon>
        <taxon>Conoidasida</taxon>
        <taxon>Coccidia</taxon>
        <taxon>Eucoccidiorida</taxon>
        <taxon>Eimeriorina</taxon>
        <taxon>Cryptosporidiidae</taxon>
        <taxon>Cryptosporidium</taxon>
    </lineage>
</organism>
<dbReference type="VEuPathDB" id="CryptoDB:cand_029230"/>
<dbReference type="GO" id="GO:0007034">
    <property type="term" value="P:vacuolar transport"/>
    <property type="evidence" value="ECO:0007669"/>
    <property type="project" value="TreeGrafter"/>
</dbReference>
<evidence type="ECO:0000259" key="2">
    <source>
        <dbReference type="Pfam" id="PF09758"/>
    </source>
</evidence>
<dbReference type="EMBL" id="LRBS01000080">
    <property type="protein sequence ID" value="OII75839.1"/>
    <property type="molecule type" value="Genomic_DNA"/>
</dbReference>
<dbReference type="GO" id="GO:0006914">
    <property type="term" value="P:autophagy"/>
    <property type="evidence" value="ECO:0007669"/>
    <property type="project" value="UniProtKB-KW"/>
</dbReference>
<dbReference type="PANTHER" id="PTHR21481:SF0">
    <property type="entry name" value="PROTEIN CLEC16A"/>
    <property type="match status" value="1"/>
</dbReference>
<sequence length="1336" mass="158197">MAQSFRSIFKYYYNEAAPVLANSLNMGFLNRSNETNGNKVNYTFENFNFICAIIFDYTFRVLDDKYKVEERDDQEFSIYVKQDCIKPNKESIDYKLTYKSLSISSENIEIHNNLNNDKYICYTICDVVEYIRSVAEILLWGDQNNEEGYFEVFCKYNILHKLVEIAVNSVFEYTCRRQSLQTISILLQNIKTKQTLYYFLSNNIVIRLLDEMYPVSEPYEYSHICLNEVQIIDEEEELLSYYVALLRTMALLLNNETARFFYNEATNKFSLWIKACKYVNHKDPMIRNTSRTVILNILRTRDEFILNCIILHEYKYISTSIRHELLNIKDQLSISNISNCNDQDKEASLLQALISMLLRHIYMLDEHICSEEFAWPNINSFTFKHEFQECKKETNSPKISNINNWKNQINKPCNNSEESIFENRIKKGKIMFNTQNISRVSSPISPISSQLSPQSSPQILNLSSDYHDYFMKPLIDNLYFIEDILEFIDDILSLGIRKVSELIELVITHQIFEMVLFQGIFKGKQNILIKDKMTFQIKNLDLDVSYRTSIYIFYKFTIFFNMNNNENKYFVFQYLIWTKLIDIGSLNLDNEVVNNTMINLINNASDDTEISIVSGIIDLYSSWIYSKNAICENSPLLAENEKNSRVKLNPIQVPIESSLLSSLWNTLKNISNYIVPKESSNQNIWDELKQNQHFKSHSLLEFQLSSDNIRYLERSNYIKNKKRDCFLRTRRCKSLPRGWRLSNRNKQILNDKKYFLEHSEYCSDFLPYIETKKIKNEIVQIQEQLRSTFPDQVSKVSELIASQILIEKHQNIKDCGDHDSKFDSLNNYKTSLYRLEPINLDYHRLLLLVSLPKLLEKMMNLCECTNNNSTLRPICLLAVSGFICSILRESSSEYYKCKEYLEVFIRHSLNFVYAITINIIFEIIQKGRNKEDYSYNQLSGINYMICENMVEWYEEDAQTIRTLLLNSGDSCSLLHYFVISPYNLPRSKHIHESLEDTTRSKRYIWNLIDEYPILRWYPNTGNCFNFTSVFIDQLRTRCINLHIIEYLYYEFNRIFINEVEADLLNNINSMNDSNDLANININNNLHESQDCYVINSDNERIEFRNKRIILRNSHIRHLIKIESEHRPMSVLIIRTSKKNNLEFHPPIYCYVIFDNFINELLFIIPNIGKCEAAIVAQFPYIKCRPVRIFQQSSRISSKYLVALLIRCETKDIDFMTRIKDIMYQLPLREDLSNCSRMSNGAIIHPKEANYNNTIYHLNNIILPKYTRAQLPNHIYNISSHRYNDYAVYIEFSCQKKSQLFTKYLNVVRQKNLQNKLHKIYHKLYKKLSENFDRVIN</sequence>
<dbReference type="PANTHER" id="PTHR21481">
    <property type="entry name" value="PROTEIN CLEC16A"/>
    <property type="match status" value="1"/>
</dbReference>